<evidence type="ECO:0000313" key="9">
    <source>
        <dbReference type="EMBL" id="AIT10127.1"/>
    </source>
</evidence>
<dbReference type="eggNOG" id="COG2814">
    <property type="taxonomic scope" value="Bacteria"/>
</dbReference>
<dbReference type="PANTHER" id="PTHR42718:SF46">
    <property type="entry name" value="BLR6921 PROTEIN"/>
    <property type="match status" value="1"/>
</dbReference>
<evidence type="ECO:0000256" key="4">
    <source>
        <dbReference type="ARBA" id="ARBA00022692"/>
    </source>
</evidence>
<dbReference type="EMBL" id="CP009574">
    <property type="protein sequence ID" value="AIT10127.1"/>
    <property type="molecule type" value="Genomic_DNA"/>
</dbReference>
<dbReference type="SUPFAM" id="SSF103473">
    <property type="entry name" value="MFS general substrate transporter"/>
    <property type="match status" value="1"/>
</dbReference>
<feature type="transmembrane region" description="Helical" evidence="7">
    <location>
        <begin position="222"/>
        <end position="242"/>
    </location>
</feature>
<feature type="transmembrane region" description="Helical" evidence="7">
    <location>
        <begin position="41"/>
        <end position="61"/>
    </location>
</feature>
<accession>A0A097ERF5</accession>
<evidence type="ECO:0000256" key="2">
    <source>
        <dbReference type="ARBA" id="ARBA00022448"/>
    </source>
</evidence>
<protein>
    <submittedName>
        <fullName evidence="9">MFS transporter</fullName>
    </submittedName>
</protein>
<feature type="transmembrane region" description="Helical" evidence="7">
    <location>
        <begin position="160"/>
        <end position="181"/>
    </location>
</feature>
<keyword evidence="10" id="KW-1185">Reference proteome</keyword>
<dbReference type="Pfam" id="PF07690">
    <property type="entry name" value="MFS_1"/>
    <property type="match status" value="1"/>
</dbReference>
<keyword evidence="5 7" id="KW-1133">Transmembrane helix</keyword>
<organism evidence="9 10">
    <name type="scientific">Candidatus Francisella endociliophora</name>
    <dbReference type="NCBI Taxonomy" id="653937"/>
    <lineage>
        <taxon>Bacteria</taxon>
        <taxon>Pseudomonadati</taxon>
        <taxon>Pseudomonadota</taxon>
        <taxon>Gammaproteobacteria</taxon>
        <taxon>Thiotrichales</taxon>
        <taxon>Francisellaceae</taxon>
        <taxon>Francisella</taxon>
    </lineage>
</organism>
<keyword evidence="6 7" id="KW-0472">Membrane</keyword>
<gene>
    <name evidence="9" type="ORF">LO80_09185</name>
</gene>
<dbReference type="PANTHER" id="PTHR42718">
    <property type="entry name" value="MAJOR FACILITATOR SUPERFAMILY MULTIDRUG TRANSPORTER MFSC"/>
    <property type="match status" value="1"/>
</dbReference>
<dbReference type="STRING" id="1547445.LO80_09185"/>
<dbReference type="InterPro" id="IPR036259">
    <property type="entry name" value="MFS_trans_sf"/>
</dbReference>
<feature type="transmembrane region" description="Helical" evidence="7">
    <location>
        <begin position="352"/>
        <end position="375"/>
    </location>
</feature>
<evidence type="ECO:0000256" key="1">
    <source>
        <dbReference type="ARBA" id="ARBA00004651"/>
    </source>
</evidence>
<evidence type="ECO:0000256" key="6">
    <source>
        <dbReference type="ARBA" id="ARBA00023136"/>
    </source>
</evidence>
<feature type="transmembrane region" description="Helical" evidence="7">
    <location>
        <begin position="98"/>
        <end position="118"/>
    </location>
</feature>
<feature type="domain" description="Major facilitator superfamily (MFS) profile" evidence="8">
    <location>
        <begin position="7"/>
        <end position="453"/>
    </location>
</feature>
<feature type="transmembrane region" description="Helical" evidence="7">
    <location>
        <begin position="322"/>
        <end position="346"/>
    </location>
</feature>
<keyword evidence="2" id="KW-0813">Transport</keyword>
<feature type="transmembrane region" description="Helical" evidence="7">
    <location>
        <begin position="130"/>
        <end position="148"/>
    </location>
</feature>
<evidence type="ECO:0000259" key="8">
    <source>
        <dbReference type="PROSITE" id="PS50850"/>
    </source>
</evidence>
<dbReference type="RefSeq" id="WP_040010501.1">
    <property type="nucleotide sequence ID" value="NZ_CP009574.1"/>
</dbReference>
<dbReference type="AlphaFoldDB" id="A0A097ERF5"/>
<dbReference type="KEGG" id="frf:LO80_09185"/>
<feature type="transmembrane region" description="Helical" evidence="7">
    <location>
        <begin position="291"/>
        <end position="310"/>
    </location>
</feature>
<feature type="transmembrane region" description="Helical" evidence="7">
    <location>
        <begin position="7"/>
        <end position="29"/>
    </location>
</feature>
<evidence type="ECO:0000313" key="10">
    <source>
        <dbReference type="Proteomes" id="UP000029672"/>
    </source>
</evidence>
<feature type="transmembrane region" description="Helical" evidence="7">
    <location>
        <begin position="193"/>
        <end position="210"/>
    </location>
</feature>
<feature type="transmembrane region" description="Helical" evidence="7">
    <location>
        <begin position="395"/>
        <end position="417"/>
    </location>
</feature>
<dbReference type="GO" id="GO:0022857">
    <property type="term" value="F:transmembrane transporter activity"/>
    <property type="evidence" value="ECO:0007669"/>
    <property type="project" value="InterPro"/>
</dbReference>
<dbReference type="InterPro" id="IPR011701">
    <property type="entry name" value="MFS"/>
</dbReference>
<dbReference type="PROSITE" id="PS50850">
    <property type="entry name" value="MFS"/>
    <property type="match status" value="1"/>
</dbReference>
<dbReference type="Proteomes" id="UP000029672">
    <property type="component" value="Chromosome"/>
</dbReference>
<dbReference type="Gene3D" id="1.20.1250.20">
    <property type="entry name" value="MFS general substrate transporter like domains"/>
    <property type="match status" value="1"/>
</dbReference>
<feature type="transmembrane region" description="Helical" evidence="7">
    <location>
        <begin position="262"/>
        <end position="285"/>
    </location>
</feature>
<feature type="transmembrane region" description="Helical" evidence="7">
    <location>
        <begin position="429"/>
        <end position="451"/>
    </location>
</feature>
<evidence type="ECO:0000256" key="5">
    <source>
        <dbReference type="ARBA" id="ARBA00022989"/>
    </source>
</evidence>
<dbReference type="PRINTS" id="PR01036">
    <property type="entry name" value="TCRTETB"/>
</dbReference>
<evidence type="ECO:0000256" key="7">
    <source>
        <dbReference type="SAM" id="Phobius"/>
    </source>
</evidence>
<dbReference type="HOGENOM" id="CLU_000960_28_0_6"/>
<comment type="subcellular location">
    <subcellularLocation>
        <location evidence="1">Cell membrane</location>
        <topology evidence="1">Multi-pass membrane protein</topology>
    </subcellularLocation>
</comment>
<reference evidence="9 10" key="1">
    <citation type="submission" date="2014-10" db="EMBL/GenBank/DDBJ databases">
        <title>Whole genome sequence of Francisella endociliophora strain FSC1006, isolated from a laboratory culture of the marine ciliate Euplotes raikovi.</title>
        <authorList>
            <person name="Granberg M."/>
            <person name="Backman S."/>
            <person name="Lundmark E."/>
            <person name="Nilsson E."/>
            <person name="Karlsson E."/>
            <person name="Thelaus J."/>
            <person name="Ohrman C."/>
            <person name="Larkeryd A."/>
            <person name="Stenberg P."/>
        </authorList>
    </citation>
    <scope>NUCLEOTIDE SEQUENCE [LARGE SCALE GENOMIC DNA]</scope>
    <source>
        <strain evidence="9 10">FSC1006</strain>
    </source>
</reference>
<dbReference type="GO" id="GO:0005886">
    <property type="term" value="C:plasma membrane"/>
    <property type="evidence" value="ECO:0007669"/>
    <property type="project" value="UniProtKB-SubCell"/>
</dbReference>
<dbReference type="OrthoDB" id="9812221at2"/>
<keyword evidence="3" id="KW-1003">Cell membrane</keyword>
<feature type="transmembrane region" description="Helical" evidence="7">
    <location>
        <begin position="73"/>
        <end position="92"/>
    </location>
</feature>
<sequence length="463" mass="51138">MDKNKIIAYTIGIVFLIELIDGSALNTALPQIANDFQVNAITLKVAVTVYLLALGLFIPASGWISDKIGCKKLLIISLIGFIISSVACGLSTNIISLVIFRAFQGAFGAFTAPVARLAMVRIFKNDRLTAMSIVAVIATLGPVIGPLFGGAMTTYIGWRMIFFINFPIVLTCIVLISIYLPNISTTKIRKFDLKGFLILGSSIALLMFFIDLMIDTSILPNIKWLMLIIAIVLFILYLRHAIRLGDDAVINLNIFKNNCFKYLTIISSTTRLLIMGMSFLIPLYLQTKQNFSAFESGLALMFFIMPAWYVKKIVRKVLINLHFYNFFVMILSVMAITYLGLGIVFIHFNFFAFSALLIVIGVCFGLFTIICNAGIYNSIENDDHMSPATIVNSSIIQLTNAFAISWASVVLATLSGIKNISFDSIISSSAFAWIQVIYFLGLLAILVYVVICKPNNLSEVPTS</sequence>
<evidence type="ECO:0000256" key="3">
    <source>
        <dbReference type="ARBA" id="ARBA00022475"/>
    </source>
</evidence>
<name>A0A097ERF5_9GAMM</name>
<proteinExistence type="predicted"/>
<keyword evidence="4 7" id="KW-0812">Transmembrane</keyword>
<dbReference type="InterPro" id="IPR020846">
    <property type="entry name" value="MFS_dom"/>
</dbReference>